<proteinExistence type="predicted"/>
<dbReference type="Proteomes" id="UP001497444">
    <property type="component" value="Chromosome 16"/>
</dbReference>
<keyword evidence="2" id="KW-1185">Reference proteome</keyword>
<evidence type="ECO:0000313" key="1">
    <source>
        <dbReference type="EMBL" id="CAK9263544.1"/>
    </source>
</evidence>
<organism evidence="1 2">
    <name type="scientific">Sphagnum jensenii</name>
    <dbReference type="NCBI Taxonomy" id="128206"/>
    <lineage>
        <taxon>Eukaryota</taxon>
        <taxon>Viridiplantae</taxon>
        <taxon>Streptophyta</taxon>
        <taxon>Embryophyta</taxon>
        <taxon>Bryophyta</taxon>
        <taxon>Sphagnophytina</taxon>
        <taxon>Sphagnopsida</taxon>
        <taxon>Sphagnales</taxon>
        <taxon>Sphagnaceae</taxon>
        <taxon>Sphagnum</taxon>
    </lineage>
</organism>
<gene>
    <name evidence="1" type="ORF">CSSPJE1EN1_LOCUS9022</name>
</gene>
<accession>A0ABP0W9Q2</accession>
<sequence>MMIVTAIYVSHLKIVLTFHREYYRFISVIMYIVLRSDSMCRNCNVMQHLSQMKAATSFRHIGIVILLYTRLWVWLCSLVSAEKFPMLAAVNWLFTLLFFEKSAWLNLSRGFRLSLQHADKDISFALKI</sequence>
<name>A0ABP0W9Q2_9BRYO</name>
<protein>
    <submittedName>
        <fullName evidence="1">Uncharacterized protein</fullName>
    </submittedName>
</protein>
<dbReference type="EMBL" id="OZ020111">
    <property type="protein sequence ID" value="CAK9263544.1"/>
    <property type="molecule type" value="Genomic_DNA"/>
</dbReference>
<reference evidence="1" key="1">
    <citation type="submission" date="2024-02" db="EMBL/GenBank/DDBJ databases">
        <authorList>
            <consortium name="ELIXIR-Norway"/>
            <consortium name="Elixir Norway"/>
        </authorList>
    </citation>
    <scope>NUCLEOTIDE SEQUENCE</scope>
</reference>
<evidence type="ECO:0000313" key="2">
    <source>
        <dbReference type="Proteomes" id="UP001497444"/>
    </source>
</evidence>